<dbReference type="InterPro" id="IPR050697">
    <property type="entry name" value="Adenylyl/Guanylyl_Cyclase_3/4"/>
</dbReference>
<dbReference type="SUPFAM" id="SSF55073">
    <property type="entry name" value="Nucleotide cyclase"/>
    <property type="match status" value="1"/>
</dbReference>
<dbReference type="InterPro" id="IPR029787">
    <property type="entry name" value="Nucleotide_cyclase"/>
</dbReference>
<feature type="transmembrane region" description="Helical" evidence="4">
    <location>
        <begin position="108"/>
        <end position="126"/>
    </location>
</feature>
<evidence type="ECO:0000256" key="1">
    <source>
        <dbReference type="ARBA" id="ARBA00004651"/>
    </source>
</evidence>
<evidence type="ECO:0000259" key="5">
    <source>
        <dbReference type="PROSITE" id="PS50125"/>
    </source>
</evidence>
<dbReference type="CDD" id="cd00207">
    <property type="entry name" value="fer2"/>
    <property type="match status" value="1"/>
</dbReference>
<evidence type="ECO:0000256" key="4">
    <source>
        <dbReference type="SAM" id="Phobius"/>
    </source>
</evidence>
<dbReference type="RefSeq" id="WP_284324555.1">
    <property type="nucleotide sequence ID" value="NZ_BSPP01000004.1"/>
</dbReference>
<evidence type="ECO:0000313" key="7">
    <source>
        <dbReference type="EMBL" id="GLS86354.1"/>
    </source>
</evidence>
<dbReference type="GO" id="GO:0005886">
    <property type="term" value="C:plasma membrane"/>
    <property type="evidence" value="ECO:0007669"/>
    <property type="project" value="UniProtKB-SubCell"/>
</dbReference>
<comment type="subcellular location">
    <subcellularLocation>
        <location evidence="1">Cell membrane</location>
        <topology evidence="1">Multi-pass membrane protein</topology>
    </subcellularLocation>
</comment>
<feature type="domain" description="2Fe-2S ferredoxin-type" evidence="6">
    <location>
        <begin position="261"/>
        <end position="356"/>
    </location>
</feature>
<feature type="transmembrane region" description="Helical" evidence="4">
    <location>
        <begin position="237"/>
        <end position="256"/>
    </location>
</feature>
<dbReference type="SUPFAM" id="SSF54292">
    <property type="entry name" value="2Fe-2S ferredoxin-like"/>
    <property type="match status" value="1"/>
</dbReference>
<dbReference type="InterPro" id="IPR036010">
    <property type="entry name" value="2Fe-2S_ferredoxin-like_sf"/>
</dbReference>
<dbReference type="Gene3D" id="3.10.20.30">
    <property type="match status" value="1"/>
</dbReference>
<dbReference type="InterPro" id="IPR001041">
    <property type="entry name" value="2Fe-2S_ferredoxin-type"/>
</dbReference>
<dbReference type="Pfam" id="PF00211">
    <property type="entry name" value="Guanylate_cyc"/>
    <property type="match status" value="1"/>
</dbReference>
<feature type="transmembrane region" description="Helical" evidence="4">
    <location>
        <begin position="186"/>
        <end position="206"/>
    </location>
</feature>
<keyword evidence="8" id="KW-1185">Reference proteome</keyword>
<dbReference type="GO" id="GO:0051536">
    <property type="term" value="F:iron-sulfur cluster binding"/>
    <property type="evidence" value="ECO:0007669"/>
    <property type="project" value="InterPro"/>
</dbReference>
<dbReference type="PROSITE" id="PS51085">
    <property type="entry name" value="2FE2S_FER_2"/>
    <property type="match status" value="1"/>
</dbReference>
<evidence type="ECO:0000313" key="8">
    <source>
        <dbReference type="Proteomes" id="UP001157355"/>
    </source>
</evidence>
<feature type="transmembrane region" description="Helical" evidence="4">
    <location>
        <begin position="153"/>
        <end position="174"/>
    </location>
</feature>
<accession>A0AA37TRD2</accession>
<organism evidence="7 8">
    <name type="scientific">Cypionkella aquatica</name>
    <dbReference type="NCBI Taxonomy" id="1756042"/>
    <lineage>
        <taxon>Bacteria</taxon>
        <taxon>Pseudomonadati</taxon>
        <taxon>Pseudomonadota</taxon>
        <taxon>Alphaproteobacteria</taxon>
        <taxon>Rhodobacterales</taxon>
        <taxon>Paracoccaceae</taxon>
        <taxon>Cypionkella</taxon>
    </lineage>
</organism>
<dbReference type="PROSITE" id="PS50125">
    <property type="entry name" value="GUANYLATE_CYCLASE_2"/>
    <property type="match status" value="1"/>
</dbReference>
<protein>
    <submittedName>
        <fullName evidence="7">Adenylate/guanylate cyclase domain-containing protein</fullName>
    </submittedName>
</protein>
<feature type="transmembrane region" description="Helical" evidence="4">
    <location>
        <begin position="75"/>
        <end position="96"/>
    </location>
</feature>
<evidence type="ECO:0000256" key="3">
    <source>
        <dbReference type="ARBA" id="ARBA00023136"/>
    </source>
</evidence>
<keyword evidence="4" id="KW-1133">Transmembrane helix</keyword>
<dbReference type="SMART" id="SM00044">
    <property type="entry name" value="CYCc"/>
    <property type="match status" value="1"/>
</dbReference>
<dbReference type="AlphaFoldDB" id="A0AA37TRD2"/>
<dbReference type="Gene3D" id="3.30.70.1230">
    <property type="entry name" value="Nucleotide cyclase"/>
    <property type="match status" value="1"/>
</dbReference>
<dbReference type="InterPro" id="IPR012675">
    <property type="entry name" value="Beta-grasp_dom_sf"/>
</dbReference>
<dbReference type="GO" id="GO:0004016">
    <property type="term" value="F:adenylate cyclase activity"/>
    <property type="evidence" value="ECO:0007669"/>
    <property type="project" value="UniProtKB-ARBA"/>
</dbReference>
<evidence type="ECO:0000256" key="2">
    <source>
        <dbReference type="ARBA" id="ARBA00022475"/>
    </source>
</evidence>
<dbReference type="PANTHER" id="PTHR43081:SF17">
    <property type="entry name" value="BLL5647 PROTEIN"/>
    <property type="match status" value="1"/>
</dbReference>
<keyword evidence="3 4" id="KW-0472">Membrane</keyword>
<dbReference type="CDD" id="cd07302">
    <property type="entry name" value="CHD"/>
    <property type="match status" value="1"/>
</dbReference>
<dbReference type="GO" id="GO:0006171">
    <property type="term" value="P:cAMP biosynthetic process"/>
    <property type="evidence" value="ECO:0007669"/>
    <property type="project" value="TreeGrafter"/>
</dbReference>
<dbReference type="Proteomes" id="UP001157355">
    <property type="component" value="Unassembled WGS sequence"/>
</dbReference>
<dbReference type="PANTHER" id="PTHR43081">
    <property type="entry name" value="ADENYLATE CYCLASE, TERMINAL-DIFFERENTIATION SPECIFIC-RELATED"/>
    <property type="match status" value="1"/>
</dbReference>
<dbReference type="SUPFAM" id="SSF81343">
    <property type="entry name" value="Fumarate reductase respiratory complex transmembrane subunits"/>
    <property type="match status" value="1"/>
</dbReference>
<sequence length="571" mass="62572">MSDLSRVGDMHARPDGWRRLAQRLRSSASVLRLWSGLILFGFAALHLLNHALGLVSLEAMQAGQDLRLAVTRSTLGTLILCAAALVHFCLGMWRFIYLRTWRIGLRGVVQLLFGLLIPILLIRHVLGTRGVHEFFGIADRYAYALRAMWPGEAVRLALLVTLVWVHGCIGLHMWLSPRPWYRRNLWAVYGLAVLIPTLGYAGYVSAGRLERLRGGGSNPFTPEQYALIQSRLVEWPYAYFFILMTGMAIWFLLLVANQMGARVTVRYAYGPTITASRGMSVLEISQANRIPHASVCGGRARCSTCRVRVLEGFDQLPAPSATEQQVLRRVGAPANVRLGCQLRPTADVMISTLLPANLEQGRTGDFDKYHWGVEREVTLLFCDLRGFTKMSEGRLSFDVVFVLNQFLGRMAEAIEDSGGFVDKFMGDGIMAIFGMDAAPSDGARQAIAAARAMSGVLDSLNQSLHEELRIPLAMGIGIHSGPAILGRIGSVQRTESVARLTALGETVNIASRLESATKELGVQAAVSAYALKLSGLQPNETTIPRTVEIRGLSQPLDIVVARRATGLPQPG</sequence>
<reference evidence="7 8" key="1">
    <citation type="journal article" date="2014" name="Int. J. Syst. Evol. Microbiol.">
        <title>Complete genome sequence of Corynebacterium casei LMG S-19264T (=DSM 44701T), isolated from a smear-ripened cheese.</title>
        <authorList>
            <consortium name="US DOE Joint Genome Institute (JGI-PGF)"/>
            <person name="Walter F."/>
            <person name="Albersmeier A."/>
            <person name="Kalinowski J."/>
            <person name="Ruckert C."/>
        </authorList>
    </citation>
    <scope>NUCLEOTIDE SEQUENCE [LARGE SCALE GENOMIC DNA]</scope>
    <source>
        <strain evidence="7 8">NBRC 111766</strain>
    </source>
</reference>
<name>A0AA37TRD2_9RHOB</name>
<dbReference type="InterPro" id="IPR034804">
    <property type="entry name" value="SQR/QFR_C/D"/>
</dbReference>
<evidence type="ECO:0000259" key="6">
    <source>
        <dbReference type="PROSITE" id="PS51085"/>
    </source>
</evidence>
<feature type="transmembrane region" description="Helical" evidence="4">
    <location>
        <begin position="33"/>
        <end position="55"/>
    </location>
</feature>
<dbReference type="GO" id="GO:0035556">
    <property type="term" value="P:intracellular signal transduction"/>
    <property type="evidence" value="ECO:0007669"/>
    <property type="project" value="InterPro"/>
</dbReference>
<comment type="caution">
    <text evidence="7">The sequence shown here is derived from an EMBL/GenBank/DDBJ whole genome shotgun (WGS) entry which is preliminary data.</text>
</comment>
<keyword evidence="2" id="KW-1003">Cell membrane</keyword>
<dbReference type="InterPro" id="IPR001054">
    <property type="entry name" value="A/G_cyclase"/>
</dbReference>
<feature type="domain" description="Guanylate cyclase" evidence="5">
    <location>
        <begin position="378"/>
        <end position="514"/>
    </location>
</feature>
<dbReference type="Pfam" id="PF00111">
    <property type="entry name" value="Fer2"/>
    <property type="match status" value="1"/>
</dbReference>
<keyword evidence="4" id="KW-0812">Transmembrane</keyword>
<gene>
    <name evidence="7" type="primary">cyaC</name>
    <name evidence="7" type="ORF">GCM10010873_13280</name>
</gene>
<proteinExistence type="predicted"/>
<dbReference type="EMBL" id="BSPP01000004">
    <property type="protein sequence ID" value="GLS86354.1"/>
    <property type="molecule type" value="Genomic_DNA"/>
</dbReference>